<evidence type="ECO:0000313" key="2">
    <source>
        <dbReference type="Proteomes" id="UP000774326"/>
    </source>
</evidence>
<dbReference type="AlphaFoldDB" id="A0A9P8Q0E0"/>
<dbReference type="Proteomes" id="UP000774326">
    <property type="component" value="Unassembled WGS sequence"/>
</dbReference>
<keyword evidence="2" id="KW-1185">Reference proteome</keyword>
<organism evidence="1 2">
    <name type="scientific">Wickerhamomyces pijperi</name>
    <name type="common">Yeast</name>
    <name type="synonym">Pichia pijperi</name>
    <dbReference type="NCBI Taxonomy" id="599730"/>
    <lineage>
        <taxon>Eukaryota</taxon>
        <taxon>Fungi</taxon>
        <taxon>Dikarya</taxon>
        <taxon>Ascomycota</taxon>
        <taxon>Saccharomycotina</taxon>
        <taxon>Saccharomycetes</taxon>
        <taxon>Phaffomycetales</taxon>
        <taxon>Wickerhamomycetaceae</taxon>
        <taxon>Wickerhamomyces</taxon>
    </lineage>
</organism>
<dbReference type="EMBL" id="JAEUBG010004184">
    <property type="protein sequence ID" value="KAH3681853.1"/>
    <property type="molecule type" value="Genomic_DNA"/>
</dbReference>
<accession>A0A9P8Q0E0</accession>
<comment type="caution">
    <text evidence="1">The sequence shown here is derived from an EMBL/GenBank/DDBJ whole genome shotgun (WGS) entry which is preliminary data.</text>
</comment>
<proteinExistence type="predicted"/>
<reference evidence="1" key="2">
    <citation type="submission" date="2021-01" db="EMBL/GenBank/DDBJ databases">
        <authorList>
            <person name="Schikora-Tamarit M.A."/>
        </authorList>
    </citation>
    <scope>NUCLEOTIDE SEQUENCE</scope>
    <source>
        <strain evidence="1">CBS2887</strain>
    </source>
</reference>
<reference evidence="1" key="1">
    <citation type="journal article" date="2021" name="Open Biol.">
        <title>Shared evolutionary footprints suggest mitochondrial oxidative damage underlies multiple complex I losses in fungi.</title>
        <authorList>
            <person name="Schikora-Tamarit M.A."/>
            <person name="Marcet-Houben M."/>
            <person name="Nosek J."/>
            <person name="Gabaldon T."/>
        </authorList>
    </citation>
    <scope>NUCLEOTIDE SEQUENCE</scope>
    <source>
        <strain evidence="1">CBS2887</strain>
    </source>
</reference>
<evidence type="ECO:0000313" key="1">
    <source>
        <dbReference type="EMBL" id="KAH3681853.1"/>
    </source>
</evidence>
<protein>
    <submittedName>
        <fullName evidence="1">Uncharacterized protein</fullName>
    </submittedName>
</protein>
<gene>
    <name evidence="1" type="ORF">WICPIJ_007159</name>
</gene>
<name>A0A9P8Q0E0_WICPI</name>
<sequence>MVNTILSPSTNLDTDFSSWDSLNLQTISSAQASLIGAQWALKISESQWDKATKSSDLLTICCVINSTSITSITAWRSLEGNSVTKMSFKVVNKVGILEFS</sequence>